<accession>A0A2A6BBU0</accession>
<protein>
    <submittedName>
        <fullName evidence="7">Uncharacterized protein</fullName>
    </submittedName>
</protein>
<evidence type="ECO:0000256" key="5">
    <source>
        <dbReference type="ARBA" id="ARBA00023054"/>
    </source>
</evidence>
<dbReference type="Gene3D" id="1.20.120.1100">
    <property type="match status" value="1"/>
</dbReference>
<organism evidence="7 8">
    <name type="scientific">Pristionchus pacificus</name>
    <name type="common">Parasitic nematode worm</name>
    <dbReference type="NCBI Taxonomy" id="54126"/>
    <lineage>
        <taxon>Eukaryota</taxon>
        <taxon>Metazoa</taxon>
        <taxon>Ecdysozoa</taxon>
        <taxon>Nematoda</taxon>
        <taxon>Chromadorea</taxon>
        <taxon>Rhabditida</taxon>
        <taxon>Rhabditina</taxon>
        <taxon>Diplogasteromorpha</taxon>
        <taxon>Diplogasteroidea</taxon>
        <taxon>Neodiplogasteridae</taxon>
        <taxon>Pristionchus</taxon>
    </lineage>
</organism>
<dbReference type="GO" id="GO:0008289">
    <property type="term" value="F:lipid binding"/>
    <property type="evidence" value="ECO:0007669"/>
    <property type="project" value="UniProtKB-KW"/>
</dbReference>
<evidence type="ECO:0000256" key="1">
    <source>
        <dbReference type="ARBA" id="ARBA00004613"/>
    </source>
</evidence>
<dbReference type="PANTHER" id="PTHR31418">
    <property type="entry name" value="FATTY-ACID AND RETINOL-BINDING PROTEIN 1"/>
    <property type="match status" value="1"/>
</dbReference>
<dbReference type="Pfam" id="PF05823">
    <property type="entry name" value="Gp-FAR-1"/>
    <property type="match status" value="1"/>
</dbReference>
<comment type="similarity">
    <text evidence="2">Belongs to the fatty-acid and retinol-binding protein (FARBP) family.</text>
</comment>
<name>A0A2A6BBU0_PRIPA</name>
<keyword evidence="5" id="KW-0175">Coiled coil</keyword>
<keyword evidence="8" id="KW-1185">Reference proteome</keyword>
<evidence type="ECO:0000256" key="2">
    <source>
        <dbReference type="ARBA" id="ARBA00006648"/>
    </source>
</evidence>
<evidence type="ECO:0000313" key="8">
    <source>
        <dbReference type="Proteomes" id="UP000005239"/>
    </source>
</evidence>
<reference evidence="8" key="1">
    <citation type="journal article" date="2008" name="Nat. Genet.">
        <title>The Pristionchus pacificus genome provides a unique perspective on nematode lifestyle and parasitism.</title>
        <authorList>
            <person name="Dieterich C."/>
            <person name="Clifton S.W."/>
            <person name="Schuster L.N."/>
            <person name="Chinwalla A."/>
            <person name="Delehaunty K."/>
            <person name="Dinkelacker I."/>
            <person name="Fulton L."/>
            <person name="Fulton R."/>
            <person name="Godfrey J."/>
            <person name="Minx P."/>
            <person name="Mitreva M."/>
            <person name="Roeseler W."/>
            <person name="Tian H."/>
            <person name="Witte H."/>
            <person name="Yang S.P."/>
            <person name="Wilson R.K."/>
            <person name="Sommer R.J."/>
        </authorList>
    </citation>
    <scope>NUCLEOTIDE SEQUENCE [LARGE SCALE GENOMIC DNA]</scope>
    <source>
        <strain evidence="8">PS312</strain>
    </source>
</reference>
<keyword evidence="3" id="KW-0964">Secreted</keyword>
<evidence type="ECO:0000256" key="4">
    <source>
        <dbReference type="ARBA" id="ARBA00022729"/>
    </source>
</evidence>
<dbReference type="Proteomes" id="UP000005239">
    <property type="component" value="Unassembled WGS sequence"/>
</dbReference>
<dbReference type="PANTHER" id="PTHR31418:SF20">
    <property type="entry name" value="PERMEABLE EGGSHELL"/>
    <property type="match status" value="1"/>
</dbReference>
<evidence type="ECO:0000256" key="6">
    <source>
        <dbReference type="ARBA" id="ARBA00023121"/>
    </source>
</evidence>
<reference evidence="7" key="2">
    <citation type="submission" date="2022-06" db="UniProtKB">
        <authorList>
            <consortium name="EnsemblMetazoa"/>
        </authorList>
    </citation>
    <scope>IDENTIFICATION</scope>
    <source>
        <strain evidence="7">PS312</strain>
    </source>
</reference>
<dbReference type="InterPro" id="IPR008632">
    <property type="entry name" value="Gp-FAR-1"/>
</dbReference>
<evidence type="ECO:0000256" key="3">
    <source>
        <dbReference type="ARBA" id="ARBA00022525"/>
    </source>
</evidence>
<keyword evidence="4" id="KW-0732">Signal</keyword>
<dbReference type="EnsemblMetazoa" id="PPA15022.1">
    <property type="protein sequence ID" value="PPA15022.1"/>
    <property type="gene ID" value="WBGene00104576"/>
</dbReference>
<dbReference type="GO" id="GO:0005576">
    <property type="term" value="C:extracellular region"/>
    <property type="evidence" value="ECO:0007669"/>
    <property type="project" value="UniProtKB-SubCell"/>
</dbReference>
<accession>A0A8R1YD45</accession>
<keyword evidence="6" id="KW-0446">Lipid-binding</keyword>
<sequence>MKVAVISAVLVAAVAANAISGMYGAINTKITVEMANQFKGIFDRFADCFTPPITALVKKLTEADLNAFVDVHNKMISGEIPAPATRDEGLALFKQYVPSIYDDLVAANKDFEDRLSKLTPEDKQRIYDMESGYFGVLKTRTQEGLVDYYLGVCKNYQGLSAASHDDFKAAFPETVSCLDEDLYKQMCAAAEQLKASNYKMDTKTMSLVGAIFQNKRFAKQN</sequence>
<proteinExistence type="inferred from homology"/>
<comment type="subcellular location">
    <subcellularLocation>
        <location evidence="1">Secreted</location>
    </subcellularLocation>
</comment>
<gene>
    <name evidence="7" type="primary">WBGene00104576</name>
</gene>
<evidence type="ECO:0000313" key="7">
    <source>
        <dbReference type="EnsemblMetazoa" id="PPA15022.1"/>
    </source>
</evidence>
<dbReference type="AlphaFoldDB" id="A0A2A6BBU0"/>